<dbReference type="AlphaFoldDB" id="E8MYH8"/>
<dbReference type="InParanoid" id="E8MYH8"/>
<accession>E8MYH8</accession>
<reference evidence="1 2" key="1">
    <citation type="submission" date="2010-12" db="EMBL/GenBank/DDBJ databases">
        <title>Whole genome sequence of Anaerolinea thermophila UNI-1.</title>
        <authorList>
            <person name="Narita-Yamada S."/>
            <person name="Kishi E."/>
            <person name="Watanabe Y."/>
            <person name="Takasaki K."/>
            <person name="Ankai A."/>
            <person name="Oguchi A."/>
            <person name="Fukui S."/>
            <person name="Takahashi M."/>
            <person name="Yashiro I."/>
            <person name="Hosoyama A."/>
            <person name="Sekiguchi Y."/>
            <person name="Hanada S."/>
            <person name="Fujita N."/>
        </authorList>
    </citation>
    <scope>NUCLEOTIDE SEQUENCE [LARGE SCALE GENOMIC DNA]</scope>
    <source>
        <strain evidence="2">DSM 14523 / JCM 11388 / NBRC 100420 / UNI-1</strain>
    </source>
</reference>
<keyword evidence="2" id="KW-1185">Reference proteome</keyword>
<dbReference type="KEGG" id="atm:ANT_00890"/>
<dbReference type="OrthoDB" id="9763944at2"/>
<organism evidence="1 2">
    <name type="scientific">Anaerolinea thermophila (strain DSM 14523 / JCM 11388 / NBRC 100420 / UNI-1)</name>
    <dbReference type="NCBI Taxonomy" id="926569"/>
    <lineage>
        <taxon>Bacteria</taxon>
        <taxon>Bacillati</taxon>
        <taxon>Chloroflexota</taxon>
        <taxon>Anaerolineae</taxon>
        <taxon>Anaerolineales</taxon>
        <taxon>Anaerolineaceae</taxon>
        <taxon>Anaerolinea</taxon>
    </lineage>
</organism>
<dbReference type="EMBL" id="AP012029">
    <property type="protein sequence ID" value="BAJ62123.1"/>
    <property type="molecule type" value="Genomic_DNA"/>
</dbReference>
<sequence>MDWTQLGIPEEAKAILKAAPRVISPASEQELVDLACGGRESKFFEVAYEVPGVGRVVEATVARVRNGVAANYPEPYMRRRDPNCLVVGDDLPTDKPRFAERFGEPFEGLRQQTFDWLKSQELIVFAFNAGADEIGLGALVLCPANAGFFALGLAMLQGMLNPAAIPADFHPAAVVYVAPVFRHTHFQGKQVVVHNRLPHVYEMFSYNLYPGPSAKKGVYGMLLSLGEKEGWTTAHCSTVRVITPYDNEITIMHEGASGGGKSEMLEQAHRAPDGRWLLGRNLVTGEERYLQIPRACELRPVTDDMALCHPSIQANHGKLRLKDAERSWFVRVDHIRRYGTDPFLEGLTAQPERPLLFLNIDAVPGARALIWEHIEDAPGKPCPNPRVIIPRAIVPNIIENSVTVDIRSFGVRTPPCTREKPSYGIIGLFHILPPALAWLWRLVAPRGYDNPSIVETEGMSSEGVGSYWPFASGLQVRHANILLDQFAAYRRMRYILVPNQHIGAWKVGFMAEWIAREYLARRGSARFRPEQIRPARCALLGYAMHQMQVEGQQIARWFLQVDTQPEVGEEGYDQGAQMLYEFFQRTLQPFLTEDLDPLGRQIITCALDRGTLQDFEALIPAE</sequence>
<dbReference type="HOGENOM" id="CLU_438493_0_0_0"/>
<dbReference type="RefSeq" id="WP_013558521.1">
    <property type="nucleotide sequence ID" value="NC_014960.1"/>
</dbReference>
<dbReference type="STRING" id="926569.ANT_00890"/>
<evidence type="ECO:0008006" key="3">
    <source>
        <dbReference type="Google" id="ProtNLM"/>
    </source>
</evidence>
<gene>
    <name evidence="1" type="ordered locus">ANT_00890</name>
</gene>
<evidence type="ECO:0000313" key="2">
    <source>
        <dbReference type="Proteomes" id="UP000008922"/>
    </source>
</evidence>
<proteinExistence type="predicted"/>
<dbReference type="SUPFAM" id="SSF53795">
    <property type="entry name" value="PEP carboxykinase-like"/>
    <property type="match status" value="1"/>
</dbReference>
<dbReference type="Proteomes" id="UP000008922">
    <property type="component" value="Chromosome"/>
</dbReference>
<dbReference type="Pfam" id="PF16260">
    <property type="entry name" value="DUF4914"/>
    <property type="match status" value="1"/>
</dbReference>
<evidence type="ECO:0000313" key="1">
    <source>
        <dbReference type="EMBL" id="BAJ62123.1"/>
    </source>
</evidence>
<protein>
    <recommendedName>
        <fullName evidence="3">DUF4914 domain-containing protein</fullName>
    </recommendedName>
</protein>
<name>E8MYH8_ANATU</name>
<dbReference type="eggNOG" id="ENOG502Z85H">
    <property type="taxonomic scope" value="Bacteria"/>
</dbReference>
<dbReference type="InterPro" id="IPR032583">
    <property type="entry name" value="DUF4914"/>
</dbReference>